<organism evidence="9 10">
    <name type="scientific">Terrimonas rubra</name>
    <dbReference type="NCBI Taxonomy" id="1035890"/>
    <lineage>
        <taxon>Bacteria</taxon>
        <taxon>Pseudomonadati</taxon>
        <taxon>Bacteroidota</taxon>
        <taxon>Chitinophagia</taxon>
        <taxon>Chitinophagales</taxon>
        <taxon>Chitinophagaceae</taxon>
        <taxon>Terrimonas</taxon>
    </lineage>
</organism>
<comment type="subcellular location">
    <subcellularLocation>
        <location evidence="1">Cell membrane</location>
        <topology evidence="1">Multi-pass membrane protein</topology>
    </subcellularLocation>
</comment>
<dbReference type="InterPro" id="IPR037294">
    <property type="entry name" value="ABC_BtuC-like"/>
</dbReference>
<feature type="transmembrane region" description="Helical" evidence="8">
    <location>
        <begin position="160"/>
        <end position="183"/>
    </location>
</feature>
<dbReference type="PANTHER" id="PTHR30472">
    <property type="entry name" value="FERRIC ENTEROBACTIN TRANSPORT SYSTEM PERMEASE PROTEIN"/>
    <property type="match status" value="1"/>
</dbReference>
<evidence type="ECO:0000256" key="1">
    <source>
        <dbReference type="ARBA" id="ARBA00004651"/>
    </source>
</evidence>
<dbReference type="SUPFAM" id="SSF81345">
    <property type="entry name" value="ABC transporter involved in vitamin B12 uptake, BtuC"/>
    <property type="match status" value="1"/>
</dbReference>
<dbReference type="Pfam" id="PF01032">
    <property type="entry name" value="FecCD"/>
    <property type="match status" value="1"/>
</dbReference>
<name>A0ABW6A0V3_9BACT</name>
<evidence type="ECO:0000256" key="8">
    <source>
        <dbReference type="SAM" id="Phobius"/>
    </source>
</evidence>
<feature type="transmembrane region" description="Helical" evidence="8">
    <location>
        <begin position="291"/>
        <end position="310"/>
    </location>
</feature>
<gene>
    <name evidence="9" type="ORF">ACFS6H_01770</name>
</gene>
<dbReference type="Proteomes" id="UP001597511">
    <property type="component" value="Unassembled WGS sequence"/>
</dbReference>
<keyword evidence="3" id="KW-0813">Transport</keyword>
<dbReference type="EMBL" id="JBHUOZ010000001">
    <property type="protein sequence ID" value="MFD2918417.1"/>
    <property type="molecule type" value="Genomic_DNA"/>
</dbReference>
<evidence type="ECO:0000256" key="2">
    <source>
        <dbReference type="ARBA" id="ARBA00007935"/>
    </source>
</evidence>
<keyword evidence="10" id="KW-1185">Reference proteome</keyword>
<evidence type="ECO:0000313" key="10">
    <source>
        <dbReference type="Proteomes" id="UP001597511"/>
    </source>
</evidence>
<dbReference type="InterPro" id="IPR000522">
    <property type="entry name" value="ABC_transptr_permease_BtuC"/>
</dbReference>
<feature type="transmembrane region" description="Helical" evidence="8">
    <location>
        <begin position="99"/>
        <end position="121"/>
    </location>
</feature>
<evidence type="ECO:0000313" key="9">
    <source>
        <dbReference type="EMBL" id="MFD2918417.1"/>
    </source>
</evidence>
<feature type="transmembrane region" description="Helical" evidence="8">
    <location>
        <begin position="127"/>
        <end position="148"/>
    </location>
</feature>
<keyword evidence="5 8" id="KW-0812">Transmembrane</keyword>
<feature type="transmembrane region" description="Helical" evidence="8">
    <location>
        <begin position="203"/>
        <end position="223"/>
    </location>
</feature>
<protein>
    <submittedName>
        <fullName evidence="9">FecCD family ABC transporter permease</fullName>
    </submittedName>
</protein>
<evidence type="ECO:0000256" key="7">
    <source>
        <dbReference type="ARBA" id="ARBA00023136"/>
    </source>
</evidence>
<comment type="caution">
    <text evidence="9">The sequence shown here is derived from an EMBL/GenBank/DDBJ whole genome shotgun (WGS) entry which is preliminary data.</text>
</comment>
<dbReference type="Gene3D" id="1.10.3470.10">
    <property type="entry name" value="ABC transporter involved in vitamin B12 uptake, BtuC"/>
    <property type="match status" value="1"/>
</dbReference>
<feature type="transmembrane region" description="Helical" evidence="8">
    <location>
        <begin position="66"/>
        <end position="87"/>
    </location>
</feature>
<evidence type="ECO:0000256" key="4">
    <source>
        <dbReference type="ARBA" id="ARBA00022475"/>
    </source>
</evidence>
<proteinExistence type="inferred from homology"/>
<keyword evidence="7 8" id="KW-0472">Membrane</keyword>
<keyword evidence="6 8" id="KW-1133">Transmembrane helix</keyword>
<evidence type="ECO:0000256" key="5">
    <source>
        <dbReference type="ARBA" id="ARBA00022692"/>
    </source>
</evidence>
<feature type="transmembrane region" description="Helical" evidence="8">
    <location>
        <begin position="251"/>
        <end position="279"/>
    </location>
</feature>
<dbReference type="CDD" id="cd06550">
    <property type="entry name" value="TM_ABC_iron-siderophores_like"/>
    <property type="match status" value="1"/>
</dbReference>
<reference evidence="10" key="1">
    <citation type="journal article" date="2019" name="Int. J. Syst. Evol. Microbiol.">
        <title>The Global Catalogue of Microorganisms (GCM) 10K type strain sequencing project: providing services to taxonomists for standard genome sequencing and annotation.</title>
        <authorList>
            <consortium name="The Broad Institute Genomics Platform"/>
            <consortium name="The Broad Institute Genome Sequencing Center for Infectious Disease"/>
            <person name="Wu L."/>
            <person name="Ma J."/>
        </authorList>
    </citation>
    <scope>NUCLEOTIDE SEQUENCE [LARGE SCALE GENOMIC DNA]</scope>
    <source>
        <strain evidence="10">KCTC 23299</strain>
    </source>
</reference>
<keyword evidence="4" id="KW-1003">Cell membrane</keyword>
<dbReference type="PANTHER" id="PTHR30472:SF25">
    <property type="entry name" value="ABC TRANSPORTER PERMEASE PROTEIN MJ0876-RELATED"/>
    <property type="match status" value="1"/>
</dbReference>
<comment type="similarity">
    <text evidence="2">Belongs to the binding-protein-dependent transport system permease family. FecCD subfamily.</text>
</comment>
<evidence type="ECO:0000256" key="6">
    <source>
        <dbReference type="ARBA" id="ARBA00022989"/>
    </source>
</evidence>
<sequence>MRPPVLITILTVLLLVAIVLASGIGALGIPPGKVLSIILHQLGMAGDANFTQQQEAVIMAIRLPRVFFAILIGATLSVCGAAMQGLFRNPLADPGLVGISSGAAMAAVIAIVLSTTLFAGLQSQLGLYALSIFTFGGAFITAMAVYRLSQAGGKTIVSTMLLAGIAISALTSSVTGFITLSASDAQLRTITFWTLGSLGGANWTNLLAILPFSLLCIVCLPLMSKSLNAFTLGETSALHLGIRVERLKLKVILLTALGVGACVSVSGVIGFVGLVIPHIVRKLIGPEHKNLFIASALLGALLLLVADLLCRTIIAPVEIPIGIVTAFIGAPFFLYLLLKERNKAFMLDK</sequence>
<evidence type="ECO:0000256" key="3">
    <source>
        <dbReference type="ARBA" id="ARBA00022448"/>
    </source>
</evidence>
<dbReference type="RefSeq" id="WP_386094506.1">
    <property type="nucleotide sequence ID" value="NZ_JBHUOZ010000001.1"/>
</dbReference>
<accession>A0ABW6A0V3</accession>
<feature type="transmembrane region" description="Helical" evidence="8">
    <location>
        <begin position="317"/>
        <end position="338"/>
    </location>
</feature>